<dbReference type="STRING" id="945543.VIBR0546_18396"/>
<keyword evidence="7" id="KW-1185">Reference proteome</keyword>
<name>E8LPZ4_9VIBR</name>
<dbReference type="OrthoDB" id="6395715at2"/>
<evidence type="ECO:0000256" key="3">
    <source>
        <dbReference type="ARBA" id="ARBA00023125"/>
    </source>
</evidence>
<dbReference type="PANTHER" id="PTHR30118:SF14">
    <property type="entry name" value="LYSR FAMILY TRANSCRIPTIONAL REGULATOR"/>
    <property type="match status" value="1"/>
</dbReference>
<dbReference type="PRINTS" id="PR00039">
    <property type="entry name" value="HTHLYSR"/>
</dbReference>
<dbReference type="EMBL" id="AEVS01000014">
    <property type="protein sequence ID" value="EGA67268.1"/>
    <property type="molecule type" value="Genomic_DNA"/>
</dbReference>
<evidence type="ECO:0000256" key="4">
    <source>
        <dbReference type="ARBA" id="ARBA00023163"/>
    </source>
</evidence>
<dbReference type="InterPro" id="IPR000847">
    <property type="entry name" value="LysR_HTH_N"/>
</dbReference>
<dbReference type="GO" id="GO:0003700">
    <property type="term" value="F:DNA-binding transcription factor activity"/>
    <property type="evidence" value="ECO:0007669"/>
    <property type="project" value="InterPro"/>
</dbReference>
<dbReference type="InterPro" id="IPR050389">
    <property type="entry name" value="LysR-type_TF"/>
</dbReference>
<dbReference type="eggNOG" id="COG0583">
    <property type="taxonomic scope" value="Bacteria"/>
</dbReference>
<keyword evidence="4" id="KW-0804">Transcription</keyword>
<evidence type="ECO:0000313" key="6">
    <source>
        <dbReference type="EMBL" id="EGA67268.1"/>
    </source>
</evidence>
<evidence type="ECO:0000256" key="2">
    <source>
        <dbReference type="ARBA" id="ARBA00023015"/>
    </source>
</evidence>
<protein>
    <submittedName>
        <fullName evidence="6">Putative transcriptional regulator</fullName>
    </submittedName>
</protein>
<dbReference type="PANTHER" id="PTHR30118">
    <property type="entry name" value="HTH-TYPE TRANSCRIPTIONAL REGULATOR LEUO-RELATED"/>
    <property type="match status" value="1"/>
</dbReference>
<accession>E8LPZ4</accession>
<comment type="similarity">
    <text evidence="1">Belongs to the LysR transcriptional regulatory family.</text>
</comment>
<comment type="caution">
    <text evidence="6">The sequence shown here is derived from an EMBL/GenBank/DDBJ whole genome shotgun (WGS) entry which is preliminary data.</text>
</comment>
<evidence type="ECO:0000313" key="7">
    <source>
        <dbReference type="Proteomes" id="UP000004371"/>
    </source>
</evidence>
<evidence type="ECO:0000256" key="1">
    <source>
        <dbReference type="ARBA" id="ARBA00009437"/>
    </source>
</evidence>
<feature type="domain" description="HTH lysR-type" evidence="5">
    <location>
        <begin position="9"/>
        <end position="66"/>
    </location>
</feature>
<gene>
    <name evidence="6" type="ORF">VIBR0546_18396</name>
</gene>
<keyword evidence="3" id="KW-0238">DNA-binding</keyword>
<dbReference type="PROSITE" id="PS50931">
    <property type="entry name" value="HTH_LYSR"/>
    <property type="match status" value="1"/>
</dbReference>
<dbReference type="SUPFAM" id="SSF46785">
    <property type="entry name" value="Winged helix' DNA-binding domain"/>
    <property type="match status" value="1"/>
</dbReference>
<dbReference type="InterPro" id="IPR036390">
    <property type="entry name" value="WH_DNA-bd_sf"/>
</dbReference>
<dbReference type="Gene3D" id="1.10.10.10">
    <property type="entry name" value="Winged helix-like DNA-binding domain superfamily/Winged helix DNA-binding domain"/>
    <property type="match status" value="1"/>
</dbReference>
<sequence length="310" mass="35051">MAKDLFYSLDLNLLRTFLVLSQELNMRKASQRLFVSQPAISQALQKLRNHFDDELFVKVPKGLEPTPFAQQLATSIAPHLDGLASELNQVKEFDPSKLSGAIKIAVAPIVLTCLSGSLFLRLKEQAPNCTVELIGWQRSTFEEIKKGEVLLGINLEMSTEQNISQQKLVELTAKIIVNKSHPVKKQQVTASDMAPYPIASVITPGWNDNFVLAANLMKEEGVNPEIGFRSEFVMAVVDVIQQSDFFLPHSNLFPIQNYPTLKALDVTIQGKPYFHNVYSFYHSKYRQTPLIEWLHQQIQQVLNNQIANQF</sequence>
<dbReference type="GO" id="GO:0003677">
    <property type="term" value="F:DNA binding"/>
    <property type="evidence" value="ECO:0007669"/>
    <property type="project" value="UniProtKB-KW"/>
</dbReference>
<dbReference type="Pfam" id="PF00126">
    <property type="entry name" value="HTH_1"/>
    <property type="match status" value="1"/>
</dbReference>
<evidence type="ECO:0000259" key="5">
    <source>
        <dbReference type="PROSITE" id="PS50931"/>
    </source>
</evidence>
<dbReference type="AlphaFoldDB" id="E8LPZ4"/>
<dbReference type="InterPro" id="IPR036388">
    <property type="entry name" value="WH-like_DNA-bd_sf"/>
</dbReference>
<keyword evidence="2" id="KW-0805">Transcription regulation</keyword>
<dbReference type="Proteomes" id="UP000004371">
    <property type="component" value="Unassembled WGS sequence"/>
</dbReference>
<proteinExistence type="inferred from homology"/>
<organism evidence="6 7">
    <name type="scientific">Vibrio brasiliensis LMG 20546</name>
    <dbReference type="NCBI Taxonomy" id="945543"/>
    <lineage>
        <taxon>Bacteria</taxon>
        <taxon>Pseudomonadati</taxon>
        <taxon>Pseudomonadota</taxon>
        <taxon>Gammaproteobacteria</taxon>
        <taxon>Vibrionales</taxon>
        <taxon>Vibrionaceae</taxon>
        <taxon>Vibrio</taxon>
        <taxon>Vibrio oreintalis group</taxon>
    </lineage>
</organism>
<dbReference type="InterPro" id="IPR005119">
    <property type="entry name" value="LysR_subst-bd"/>
</dbReference>
<dbReference type="SUPFAM" id="SSF53850">
    <property type="entry name" value="Periplasmic binding protein-like II"/>
    <property type="match status" value="1"/>
</dbReference>
<reference evidence="6 7" key="1">
    <citation type="journal article" date="2012" name="Int. J. Syst. Evol. Microbiol.">
        <title>Vibrio caribbeanicus sp. nov., isolated from the marine sponge Scleritoderma cyanea.</title>
        <authorList>
            <person name="Hoffmann M."/>
            <person name="Monday S.R."/>
            <person name="Allard M.W."/>
            <person name="Strain E.A."/>
            <person name="Whittaker P."/>
            <person name="Naum M."/>
            <person name="McCarthy P.J."/>
            <person name="Lopez J.V."/>
            <person name="Fischer M."/>
            <person name="Brown E.W."/>
        </authorList>
    </citation>
    <scope>NUCLEOTIDE SEQUENCE [LARGE SCALE GENOMIC DNA]</scope>
    <source>
        <strain evidence="6 7">LMG 20546</strain>
    </source>
</reference>
<dbReference type="Gene3D" id="3.40.190.10">
    <property type="entry name" value="Periplasmic binding protein-like II"/>
    <property type="match status" value="2"/>
</dbReference>
<dbReference type="Pfam" id="PF03466">
    <property type="entry name" value="LysR_substrate"/>
    <property type="match status" value="1"/>
</dbReference>
<dbReference type="RefSeq" id="WP_006877903.1">
    <property type="nucleotide sequence ID" value="NZ_AEVS01000014.1"/>
</dbReference>